<dbReference type="Gene3D" id="3.40.50.1000">
    <property type="entry name" value="HAD superfamily/HAD-like"/>
    <property type="match status" value="1"/>
</dbReference>
<dbReference type="Proteomes" id="UP000609531">
    <property type="component" value="Unassembled WGS sequence"/>
</dbReference>
<dbReference type="SUPFAM" id="SSF56784">
    <property type="entry name" value="HAD-like"/>
    <property type="match status" value="1"/>
</dbReference>
<dbReference type="Gene3D" id="1.10.150.750">
    <property type="match status" value="1"/>
</dbReference>
<dbReference type="RefSeq" id="WP_198880465.1">
    <property type="nucleotide sequence ID" value="NZ_JAEKJA010000001.1"/>
</dbReference>
<dbReference type="EMBL" id="JAEKJA010000001">
    <property type="protein sequence ID" value="MBJ3774598.1"/>
    <property type="molecule type" value="Genomic_DNA"/>
</dbReference>
<keyword evidence="3" id="KW-1185">Reference proteome</keyword>
<dbReference type="SFLD" id="SFLDG01129">
    <property type="entry name" value="C1.5:_HAD__Beta-PGM__Phosphata"/>
    <property type="match status" value="1"/>
</dbReference>
<dbReference type="PANTHER" id="PTHR43316:SF9">
    <property type="entry name" value="ACID DEHALOGENASE, PUTATIVE (AFU_ORTHOLOGUE AFUA_6G14460)-RELATED"/>
    <property type="match status" value="1"/>
</dbReference>
<organism evidence="2 3">
    <name type="scientific">Acuticoccus mangrovi</name>
    <dbReference type="NCBI Taxonomy" id="2796142"/>
    <lineage>
        <taxon>Bacteria</taxon>
        <taxon>Pseudomonadati</taxon>
        <taxon>Pseudomonadota</taxon>
        <taxon>Alphaproteobacteria</taxon>
        <taxon>Hyphomicrobiales</taxon>
        <taxon>Amorphaceae</taxon>
        <taxon>Acuticoccus</taxon>
    </lineage>
</organism>
<sequence length="245" mass="26973">MTGKRLTDFKALTFDCYGTLIDWESGMVAGLSPLVSRLPQAPTRNVILETHARHESAQQRQTPGKPYKELLAVVYKRIAEEWGLTVDWSECLAYGRSVPQWPAFPDSAAALKVLKTHFKLVILSNVDNESFAGSNARLQVPFDAIYTAEDVGAYKPSDANFIYMLDKLAALGIEKGDILHTAESLFHDHVPGVRHGLATCWIYRRHADEGFGATMDPGERPTTDFRFNSMAELAAAVEAEAGATG</sequence>
<comment type="caution">
    <text evidence="2">The sequence shown here is derived from an EMBL/GenBank/DDBJ whole genome shotgun (WGS) entry which is preliminary data.</text>
</comment>
<dbReference type="SFLD" id="SFLDS00003">
    <property type="entry name" value="Haloacid_Dehalogenase"/>
    <property type="match status" value="1"/>
</dbReference>
<dbReference type="InterPro" id="IPR006328">
    <property type="entry name" value="2-HAD"/>
</dbReference>
<dbReference type="PANTHER" id="PTHR43316">
    <property type="entry name" value="HYDROLASE, HALOACID DELAHOGENASE-RELATED"/>
    <property type="match status" value="1"/>
</dbReference>
<name>A0A934MEP7_9HYPH</name>
<reference evidence="2" key="1">
    <citation type="submission" date="2020-12" db="EMBL/GenBank/DDBJ databases">
        <title>Bacterial taxonomy.</title>
        <authorList>
            <person name="Pan X."/>
        </authorList>
    </citation>
    <scope>NUCLEOTIDE SEQUENCE</scope>
    <source>
        <strain evidence="2">B2012</strain>
    </source>
</reference>
<proteinExistence type="predicted"/>
<keyword evidence="1" id="KW-0378">Hydrolase</keyword>
<gene>
    <name evidence="2" type="ORF">JCR33_02805</name>
</gene>
<dbReference type="Pfam" id="PF00702">
    <property type="entry name" value="Hydrolase"/>
    <property type="match status" value="1"/>
</dbReference>
<dbReference type="InterPro" id="IPR036412">
    <property type="entry name" value="HAD-like_sf"/>
</dbReference>
<accession>A0A934MEP7</accession>
<dbReference type="NCBIfam" id="TIGR01428">
    <property type="entry name" value="HAD_type_II"/>
    <property type="match status" value="1"/>
</dbReference>
<evidence type="ECO:0000256" key="1">
    <source>
        <dbReference type="ARBA" id="ARBA00022801"/>
    </source>
</evidence>
<dbReference type="AlphaFoldDB" id="A0A934MEP7"/>
<dbReference type="GO" id="GO:0019120">
    <property type="term" value="F:hydrolase activity, acting on acid halide bonds, in C-halide compounds"/>
    <property type="evidence" value="ECO:0007669"/>
    <property type="project" value="InterPro"/>
</dbReference>
<protein>
    <submittedName>
        <fullName evidence="2">Haloacid dehalogenase type II</fullName>
    </submittedName>
</protein>
<evidence type="ECO:0000313" key="3">
    <source>
        <dbReference type="Proteomes" id="UP000609531"/>
    </source>
</evidence>
<dbReference type="InterPro" id="IPR023214">
    <property type="entry name" value="HAD_sf"/>
</dbReference>
<evidence type="ECO:0000313" key="2">
    <source>
        <dbReference type="EMBL" id="MBJ3774598.1"/>
    </source>
</evidence>
<dbReference type="InterPro" id="IPR051540">
    <property type="entry name" value="S-2-haloacid_dehalogenase"/>
</dbReference>